<dbReference type="Proteomes" id="UP000800092">
    <property type="component" value="Unassembled WGS sequence"/>
</dbReference>
<sequence>MPGPPVLATEPPPPGYPACCAGLWLGNVWGGGGGAPVPLTGLPAPLPLAAKLTLIPIRSLSSFSFSISIRSALVTRGLRTVAPPRDPRPPRLPRPEVGRPVIGLMDGPD</sequence>
<accession>A0A6A6HMR7</accession>
<dbReference type="AlphaFoldDB" id="A0A6A6HMR7"/>
<dbReference type="EMBL" id="ML991772">
    <property type="protein sequence ID" value="KAF2239434.1"/>
    <property type="molecule type" value="Genomic_DNA"/>
</dbReference>
<protein>
    <submittedName>
        <fullName evidence="2">Uncharacterized protein</fullName>
    </submittedName>
</protein>
<organism evidence="2 3">
    <name type="scientific">Viridothelium virens</name>
    <name type="common">Speckled blister lichen</name>
    <name type="synonym">Trypethelium virens</name>
    <dbReference type="NCBI Taxonomy" id="1048519"/>
    <lineage>
        <taxon>Eukaryota</taxon>
        <taxon>Fungi</taxon>
        <taxon>Dikarya</taxon>
        <taxon>Ascomycota</taxon>
        <taxon>Pezizomycotina</taxon>
        <taxon>Dothideomycetes</taxon>
        <taxon>Dothideomycetes incertae sedis</taxon>
        <taxon>Trypetheliales</taxon>
        <taxon>Trypetheliaceae</taxon>
        <taxon>Viridothelium</taxon>
    </lineage>
</organism>
<keyword evidence="3" id="KW-1185">Reference proteome</keyword>
<evidence type="ECO:0000313" key="2">
    <source>
        <dbReference type="EMBL" id="KAF2239434.1"/>
    </source>
</evidence>
<evidence type="ECO:0000313" key="3">
    <source>
        <dbReference type="Proteomes" id="UP000800092"/>
    </source>
</evidence>
<proteinExistence type="predicted"/>
<feature type="compositionally biased region" description="Basic and acidic residues" evidence="1">
    <location>
        <begin position="85"/>
        <end position="97"/>
    </location>
</feature>
<feature type="region of interest" description="Disordered" evidence="1">
    <location>
        <begin position="80"/>
        <end position="109"/>
    </location>
</feature>
<evidence type="ECO:0000256" key="1">
    <source>
        <dbReference type="SAM" id="MobiDB-lite"/>
    </source>
</evidence>
<gene>
    <name evidence="2" type="ORF">EV356DRAFT_99548</name>
</gene>
<name>A0A6A6HMR7_VIRVR</name>
<reference evidence="2" key="1">
    <citation type="journal article" date="2020" name="Stud. Mycol.">
        <title>101 Dothideomycetes genomes: a test case for predicting lifestyles and emergence of pathogens.</title>
        <authorList>
            <person name="Haridas S."/>
            <person name="Albert R."/>
            <person name="Binder M."/>
            <person name="Bloem J."/>
            <person name="Labutti K."/>
            <person name="Salamov A."/>
            <person name="Andreopoulos B."/>
            <person name="Baker S."/>
            <person name="Barry K."/>
            <person name="Bills G."/>
            <person name="Bluhm B."/>
            <person name="Cannon C."/>
            <person name="Castanera R."/>
            <person name="Culley D."/>
            <person name="Daum C."/>
            <person name="Ezra D."/>
            <person name="Gonzalez J."/>
            <person name="Henrissat B."/>
            <person name="Kuo A."/>
            <person name="Liang C."/>
            <person name="Lipzen A."/>
            <person name="Lutzoni F."/>
            <person name="Magnuson J."/>
            <person name="Mondo S."/>
            <person name="Nolan M."/>
            <person name="Ohm R."/>
            <person name="Pangilinan J."/>
            <person name="Park H.-J."/>
            <person name="Ramirez L."/>
            <person name="Alfaro M."/>
            <person name="Sun H."/>
            <person name="Tritt A."/>
            <person name="Yoshinaga Y."/>
            <person name="Zwiers L.-H."/>
            <person name="Turgeon B."/>
            <person name="Goodwin S."/>
            <person name="Spatafora J."/>
            <person name="Crous P."/>
            <person name="Grigoriev I."/>
        </authorList>
    </citation>
    <scope>NUCLEOTIDE SEQUENCE</scope>
    <source>
        <strain evidence="2">Tuck. ex Michener</strain>
    </source>
</reference>